<protein>
    <recommendedName>
        <fullName evidence="2">Putative plant transposon protein domain-containing protein</fullName>
    </recommendedName>
</protein>
<dbReference type="GO" id="GO:0009579">
    <property type="term" value="C:thylakoid"/>
    <property type="evidence" value="ECO:0000318"/>
    <property type="project" value="GO_Central"/>
</dbReference>
<proteinExistence type="predicted"/>
<evidence type="ECO:0000256" key="1">
    <source>
        <dbReference type="SAM" id="MobiDB-lite"/>
    </source>
</evidence>
<dbReference type="PANTHER" id="PTHR33180">
    <property type="entry name" value="PHOTOSYSTEM II CP43 REACTION CENTER PROTEIN"/>
    <property type="match status" value="1"/>
</dbReference>
<evidence type="ECO:0000313" key="4">
    <source>
        <dbReference type="Proteomes" id="UP000011115"/>
    </source>
</evidence>
<accession>M1DNQ8</accession>
<evidence type="ECO:0000259" key="2">
    <source>
        <dbReference type="Pfam" id="PF20167"/>
    </source>
</evidence>
<keyword evidence="4" id="KW-1185">Reference proteome</keyword>
<dbReference type="HOGENOM" id="CLU_1430324_0_0_1"/>
<dbReference type="InterPro" id="IPR046796">
    <property type="entry name" value="Transposase_32_dom"/>
</dbReference>
<dbReference type="Pfam" id="PF20167">
    <property type="entry name" value="Transposase_32"/>
    <property type="match status" value="1"/>
</dbReference>
<organism evidence="3 4">
    <name type="scientific">Solanum tuberosum</name>
    <name type="common">Potato</name>
    <dbReference type="NCBI Taxonomy" id="4113"/>
    <lineage>
        <taxon>Eukaryota</taxon>
        <taxon>Viridiplantae</taxon>
        <taxon>Streptophyta</taxon>
        <taxon>Embryophyta</taxon>
        <taxon>Tracheophyta</taxon>
        <taxon>Spermatophyta</taxon>
        <taxon>Magnoliopsida</taxon>
        <taxon>eudicotyledons</taxon>
        <taxon>Gunneridae</taxon>
        <taxon>Pentapetalae</taxon>
        <taxon>asterids</taxon>
        <taxon>lamiids</taxon>
        <taxon>Solanales</taxon>
        <taxon>Solanaceae</taxon>
        <taxon>Solanoideae</taxon>
        <taxon>Solaneae</taxon>
        <taxon>Solanum</taxon>
    </lineage>
</organism>
<dbReference type="GO" id="GO:0009523">
    <property type="term" value="C:photosystem II"/>
    <property type="evidence" value="ECO:0000318"/>
    <property type="project" value="GO_Central"/>
</dbReference>
<feature type="region of interest" description="Disordered" evidence="1">
    <location>
        <begin position="164"/>
        <end position="190"/>
    </location>
</feature>
<dbReference type="PaxDb" id="4113-PGSC0003DMT400091935"/>
<evidence type="ECO:0000313" key="3">
    <source>
        <dbReference type="EnsemblPlants" id="PGSC0003DMT400091935"/>
    </source>
</evidence>
<dbReference type="PANTHER" id="PTHR33180:SF31">
    <property type="entry name" value="POLYPROTEIN PROTEIN"/>
    <property type="match status" value="1"/>
</dbReference>
<reference evidence="4" key="1">
    <citation type="journal article" date="2011" name="Nature">
        <title>Genome sequence and analysis of the tuber crop potato.</title>
        <authorList>
            <consortium name="The Potato Genome Sequencing Consortium"/>
        </authorList>
    </citation>
    <scope>NUCLEOTIDE SEQUENCE [LARGE SCALE GENOMIC DNA]</scope>
    <source>
        <strain evidence="4">cv. DM1-3 516 R44</strain>
    </source>
</reference>
<dbReference type="AlphaFoldDB" id="M1DNQ8"/>
<dbReference type="EnsemblPlants" id="PGSC0003DMT400091935">
    <property type="protein sequence ID" value="PGSC0003DMT400091935"/>
    <property type="gene ID" value="PGSC0003DMG400041506"/>
</dbReference>
<feature type="domain" description="Putative plant transposon protein" evidence="2">
    <location>
        <begin position="26"/>
        <end position="140"/>
    </location>
</feature>
<dbReference type="Proteomes" id="UP000011115">
    <property type="component" value="Unassembled WGS sequence"/>
</dbReference>
<dbReference type="Gramene" id="PGSC0003DMT400091935">
    <property type="protein sequence ID" value="PGSC0003DMT400091935"/>
    <property type="gene ID" value="PGSC0003DMG400041506"/>
</dbReference>
<reference evidence="3" key="2">
    <citation type="submission" date="2015-06" db="UniProtKB">
        <authorList>
            <consortium name="EnsemblPlants"/>
        </authorList>
    </citation>
    <scope>IDENTIFICATION</scope>
    <source>
        <strain evidence="3">DM1-3 516 R44</strain>
    </source>
</reference>
<name>M1DNQ8_SOLTU</name>
<dbReference type="InParanoid" id="M1DNQ8"/>
<sequence length="190" mass="21574">MILEENRLSTDGVVDWYPKVLNTIKLHKFEIFSIPHGSYIPTWVREFYVEYGKLVLKGKKKARTFKSVDHVVVRGRKVKCSNTDINEVVAPIEKELNLAARYWFGFITSTLIPSQNESTLRHLKAALLGSIIDRDDINLDVEVTPTSSTDIQRIEAEYMRDEADRRKAASADTSPVADVDMLPKDAILPP</sequence>